<evidence type="ECO:0000256" key="2">
    <source>
        <dbReference type="ARBA" id="ARBA00023239"/>
    </source>
</evidence>
<dbReference type="OrthoDB" id="2998174at2759"/>
<evidence type="ECO:0008006" key="5">
    <source>
        <dbReference type="Google" id="ProtNLM"/>
    </source>
</evidence>
<name>A0A369J5M5_HYPMA</name>
<gene>
    <name evidence="3" type="ORF">Hypma_001990</name>
</gene>
<dbReference type="SUPFAM" id="SSF48576">
    <property type="entry name" value="Terpenoid synthases"/>
    <property type="match status" value="1"/>
</dbReference>
<keyword evidence="2" id="KW-0456">Lyase</keyword>
<dbReference type="GO" id="GO:0016838">
    <property type="term" value="F:carbon-oxygen lyase activity, acting on phosphates"/>
    <property type="evidence" value="ECO:0007669"/>
    <property type="project" value="InterPro"/>
</dbReference>
<dbReference type="Gene3D" id="1.10.600.10">
    <property type="entry name" value="Farnesyl Diphosphate Synthase"/>
    <property type="match status" value="1"/>
</dbReference>
<keyword evidence="4" id="KW-1185">Reference proteome</keyword>
<dbReference type="Proteomes" id="UP000076154">
    <property type="component" value="Unassembled WGS sequence"/>
</dbReference>
<dbReference type="InParanoid" id="A0A369J5M5"/>
<evidence type="ECO:0000313" key="3">
    <source>
        <dbReference type="EMBL" id="RDB17351.1"/>
    </source>
</evidence>
<proteinExistence type="inferred from homology"/>
<dbReference type="EMBL" id="LUEZ02000113">
    <property type="protein sequence ID" value="RDB17351.1"/>
    <property type="molecule type" value="Genomic_DNA"/>
</dbReference>
<dbReference type="InterPro" id="IPR008949">
    <property type="entry name" value="Isoprenoid_synthase_dom_sf"/>
</dbReference>
<dbReference type="STRING" id="39966.A0A369J5M5"/>
<protein>
    <recommendedName>
        <fullName evidence="5">Terpenoid synthase</fullName>
    </recommendedName>
</protein>
<evidence type="ECO:0000313" key="4">
    <source>
        <dbReference type="Proteomes" id="UP000076154"/>
    </source>
</evidence>
<dbReference type="Pfam" id="PF06330">
    <property type="entry name" value="TRI5"/>
    <property type="match status" value="1"/>
</dbReference>
<evidence type="ECO:0000256" key="1">
    <source>
        <dbReference type="ARBA" id="ARBA00007946"/>
    </source>
</evidence>
<comment type="caution">
    <text evidence="3">The sequence shown here is derived from an EMBL/GenBank/DDBJ whole genome shotgun (WGS) entry which is preliminary data.</text>
</comment>
<organism evidence="3 4">
    <name type="scientific">Hypsizygus marmoreus</name>
    <name type="common">White beech mushroom</name>
    <name type="synonym">Agaricus marmoreus</name>
    <dbReference type="NCBI Taxonomy" id="39966"/>
    <lineage>
        <taxon>Eukaryota</taxon>
        <taxon>Fungi</taxon>
        <taxon>Dikarya</taxon>
        <taxon>Basidiomycota</taxon>
        <taxon>Agaricomycotina</taxon>
        <taxon>Agaricomycetes</taxon>
        <taxon>Agaricomycetidae</taxon>
        <taxon>Agaricales</taxon>
        <taxon>Tricholomatineae</taxon>
        <taxon>Lyophyllaceae</taxon>
        <taxon>Hypsizygus</taxon>
    </lineage>
</organism>
<reference evidence="3" key="1">
    <citation type="submission" date="2018-04" db="EMBL/GenBank/DDBJ databases">
        <title>Whole genome sequencing of Hypsizygus marmoreus.</title>
        <authorList>
            <person name="Choi I.-G."/>
            <person name="Min B."/>
            <person name="Kim J.-G."/>
            <person name="Kim S."/>
            <person name="Oh Y.-L."/>
            <person name="Kong W.-S."/>
            <person name="Park H."/>
            <person name="Jeong J."/>
            <person name="Song E.-S."/>
        </authorList>
    </citation>
    <scope>NUCLEOTIDE SEQUENCE [LARGE SCALE GENOMIC DNA]</scope>
    <source>
        <strain evidence="3">51987-8</strain>
    </source>
</reference>
<dbReference type="AlphaFoldDB" id="A0A369J5M5"/>
<sequence length="352" mass="39614">MYLNRLFRLFSNFFDPSFQLSMSALTQTMPGIPNYGGALRIHSSPVPEVTKPGAKETIRGIISETLRRCDMTYPTEVEKCKGFQVECMEEAVRRGYSMQGTNAILKVLIPPGAEAAFLFYPHLRDSHHELLVLIGLYFALLFYLDDVFDHNYTAISEFNDRFVTNRPQRAKVLDHFATLILEMSYFYSGASANLVVSGSLNFVTGTLVEHETKTATLNPYAQGFPAFLKTLVSANMVLCVFAFPPSTPVKDYIQALPEMVIFTNNFSDVLSFYKEDLEGENFNRISHLARSRGASKLEVLRTLSEETSCAYERIIHILSACPAGPQTTKDFFYGALAIHASASRYRFKELGF</sequence>
<accession>A0A369J5M5</accession>
<dbReference type="InterPro" id="IPR024652">
    <property type="entry name" value="Trichodiene_synth"/>
</dbReference>
<comment type="similarity">
    <text evidence="1">Belongs to the trichodiene synthase family.</text>
</comment>